<sequence length="91" mass="9718">MAKPSEKAPGMEKALDSYSVATYGRSRTSSIKSDTCVACGAKAPPESFKDALSKKEYSISGMCQSCQDVAFAEPDEEPIGPDDPLYDEPGF</sequence>
<comment type="caution">
    <text evidence="1">The sequence shown here is derived from an EMBL/GenBank/DDBJ whole genome shotgun (WGS) entry which is preliminary data.</text>
</comment>
<gene>
    <name evidence="1" type="ORF">LCGC14_1952760</name>
</gene>
<accession>A0A0F9G5A3</accession>
<reference evidence="1" key="1">
    <citation type="journal article" date="2015" name="Nature">
        <title>Complex archaea that bridge the gap between prokaryotes and eukaryotes.</title>
        <authorList>
            <person name="Spang A."/>
            <person name="Saw J.H."/>
            <person name="Jorgensen S.L."/>
            <person name="Zaremba-Niedzwiedzka K."/>
            <person name="Martijn J."/>
            <person name="Lind A.E."/>
            <person name="van Eijk R."/>
            <person name="Schleper C."/>
            <person name="Guy L."/>
            <person name="Ettema T.J."/>
        </authorList>
    </citation>
    <scope>NUCLEOTIDE SEQUENCE</scope>
</reference>
<organism evidence="1">
    <name type="scientific">marine sediment metagenome</name>
    <dbReference type="NCBI Taxonomy" id="412755"/>
    <lineage>
        <taxon>unclassified sequences</taxon>
        <taxon>metagenomes</taxon>
        <taxon>ecological metagenomes</taxon>
    </lineage>
</organism>
<evidence type="ECO:0000313" key="1">
    <source>
        <dbReference type="EMBL" id="KKL85636.1"/>
    </source>
</evidence>
<dbReference type="AlphaFoldDB" id="A0A0F9G5A3"/>
<protein>
    <submittedName>
        <fullName evidence="1">Uncharacterized protein</fullName>
    </submittedName>
</protein>
<name>A0A0F9G5A3_9ZZZZ</name>
<proteinExistence type="predicted"/>
<dbReference type="EMBL" id="LAZR01021350">
    <property type="protein sequence ID" value="KKL85636.1"/>
    <property type="molecule type" value="Genomic_DNA"/>
</dbReference>